<reference evidence="2" key="1">
    <citation type="journal article" date="2020" name="Mol. Plant Microbe">
        <title>Rhizobial microsymbionts of the narrowly endemic Oxytropis species growing in Kamchatka are characterized by significant genetic diversity and possess a set of genes that are associated with T3SS and T6SS secretion systems and can affect the development of symbiosis.</title>
        <authorList>
            <person name="Safronova V."/>
            <person name="Guro P."/>
            <person name="Sazanova A."/>
            <person name="Kuznetsova I."/>
            <person name="Belimov A."/>
            <person name="Yakubov V."/>
            <person name="Chirak E."/>
            <person name="Afonin A."/>
            <person name="Gogolev Y."/>
            <person name="Andronov E."/>
            <person name="Tikhonovich I."/>
        </authorList>
    </citation>
    <scope>NUCLEOTIDE SEQUENCE [LARGE SCALE GENOMIC DNA]</scope>
    <source>
        <strain evidence="2">583</strain>
        <plasmid evidence="2">p_3</plasmid>
    </source>
</reference>
<keyword evidence="1" id="KW-0614">Plasmid</keyword>
<dbReference type="RefSeq" id="WP_183454884.1">
    <property type="nucleotide sequence ID" value="NZ_CP050298.1"/>
</dbReference>
<gene>
    <name evidence="1" type="ORF">HB778_36900</name>
</gene>
<protein>
    <submittedName>
        <fullName evidence="1">Uncharacterized protein</fullName>
    </submittedName>
</protein>
<proteinExistence type="predicted"/>
<evidence type="ECO:0000313" key="1">
    <source>
        <dbReference type="EMBL" id="QND61795.1"/>
    </source>
</evidence>
<geneLocation type="plasmid" evidence="1 2">
    <name>p_3</name>
</geneLocation>
<dbReference type="Proteomes" id="UP000515465">
    <property type="component" value="Plasmid p_3"/>
</dbReference>
<accession>A0A7G6T4W3</accession>
<name>A0A7G6T4W3_9HYPH</name>
<dbReference type="EMBL" id="CP050298">
    <property type="protein sequence ID" value="QND61795.1"/>
    <property type="molecule type" value="Genomic_DNA"/>
</dbReference>
<organism evidence="1 2">
    <name type="scientific">Mesorhizobium huakuii</name>
    <dbReference type="NCBI Taxonomy" id="28104"/>
    <lineage>
        <taxon>Bacteria</taxon>
        <taxon>Pseudomonadati</taxon>
        <taxon>Pseudomonadota</taxon>
        <taxon>Alphaproteobacteria</taxon>
        <taxon>Hyphomicrobiales</taxon>
        <taxon>Phyllobacteriaceae</taxon>
        <taxon>Mesorhizobium</taxon>
    </lineage>
</organism>
<evidence type="ECO:0000313" key="2">
    <source>
        <dbReference type="Proteomes" id="UP000515465"/>
    </source>
</evidence>
<sequence length="75" mass="8404">MAAPTSVIWPGIHIPSCADVALTFQSKAMAVAWAKHFKFEFMLISLSSCFLFYADWLDDYRDGRRAPAPARLPTP</sequence>
<dbReference type="AlphaFoldDB" id="A0A7G6T4W3"/>